<dbReference type="eggNOG" id="ENOG502RQQ0">
    <property type="taxonomic scope" value="Eukaryota"/>
</dbReference>
<dbReference type="HOGENOM" id="CLU_023880_4_0_1"/>
<dbReference type="SMART" id="SM00066">
    <property type="entry name" value="GAL4"/>
    <property type="match status" value="1"/>
</dbReference>
<reference evidence="8 9" key="1">
    <citation type="submission" date="2013-03" db="EMBL/GenBank/DDBJ databases">
        <title>The Genome Sequence of Capronia epimyces CBS 606.96.</title>
        <authorList>
            <consortium name="The Broad Institute Genomics Platform"/>
            <person name="Cuomo C."/>
            <person name="de Hoog S."/>
            <person name="Gorbushina A."/>
            <person name="Walker B."/>
            <person name="Young S.K."/>
            <person name="Zeng Q."/>
            <person name="Gargeya S."/>
            <person name="Fitzgerald M."/>
            <person name="Haas B."/>
            <person name="Abouelleil A."/>
            <person name="Allen A.W."/>
            <person name="Alvarado L."/>
            <person name="Arachchi H.M."/>
            <person name="Berlin A.M."/>
            <person name="Chapman S.B."/>
            <person name="Gainer-Dewar J."/>
            <person name="Goldberg J."/>
            <person name="Griggs A."/>
            <person name="Gujja S."/>
            <person name="Hansen M."/>
            <person name="Howarth C."/>
            <person name="Imamovic A."/>
            <person name="Ireland A."/>
            <person name="Larimer J."/>
            <person name="McCowan C."/>
            <person name="Murphy C."/>
            <person name="Pearson M."/>
            <person name="Poon T.W."/>
            <person name="Priest M."/>
            <person name="Roberts A."/>
            <person name="Saif S."/>
            <person name="Shea T."/>
            <person name="Sisk P."/>
            <person name="Sykes S."/>
            <person name="Wortman J."/>
            <person name="Nusbaum C."/>
            <person name="Birren B."/>
        </authorList>
    </citation>
    <scope>NUCLEOTIDE SEQUENCE [LARGE SCALE GENOMIC DNA]</scope>
    <source>
        <strain evidence="8 9">CBS 606.96</strain>
    </source>
</reference>
<dbReference type="GO" id="GO:0005634">
    <property type="term" value="C:nucleus"/>
    <property type="evidence" value="ECO:0007669"/>
    <property type="project" value="UniProtKB-SubCell"/>
</dbReference>
<name>W9YX05_9EURO</name>
<dbReference type="RefSeq" id="XP_007732093.1">
    <property type="nucleotide sequence ID" value="XM_007733903.1"/>
</dbReference>
<dbReference type="GO" id="GO:0000981">
    <property type="term" value="F:DNA-binding transcription factor activity, RNA polymerase II-specific"/>
    <property type="evidence" value="ECO:0007669"/>
    <property type="project" value="InterPro"/>
</dbReference>
<dbReference type="AlphaFoldDB" id="W9YX05"/>
<evidence type="ECO:0000256" key="3">
    <source>
        <dbReference type="ARBA" id="ARBA00023015"/>
    </source>
</evidence>
<organism evidence="8 9">
    <name type="scientific">Capronia epimyces CBS 606.96</name>
    <dbReference type="NCBI Taxonomy" id="1182542"/>
    <lineage>
        <taxon>Eukaryota</taxon>
        <taxon>Fungi</taxon>
        <taxon>Dikarya</taxon>
        <taxon>Ascomycota</taxon>
        <taxon>Pezizomycotina</taxon>
        <taxon>Eurotiomycetes</taxon>
        <taxon>Chaetothyriomycetidae</taxon>
        <taxon>Chaetothyriales</taxon>
        <taxon>Herpotrichiellaceae</taxon>
        <taxon>Capronia</taxon>
    </lineage>
</organism>
<keyword evidence="6" id="KW-0539">Nucleus</keyword>
<comment type="subcellular location">
    <subcellularLocation>
        <location evidence="1">Nucleus</location>
    </subcellularLocation>
</comment>
<keyword evidence="4" id="KW-0238">DNA-binding</keyword>
<dbReference type="Gene3D" id="4.10.240.10">
    <property type="entry name" value="Zn(2)-C6 fungal-type DNA-binding domain"/>
    <property type="match status" value="1"/>
</dbReference>
<dbReference type="PROSITE" id="PS50048">
    <property type="entry name" value="ZN2_CY6_FUNGAL_2"/>
    <property type="match status" value="1"/>
</dbReference>
<dbReference type="InterPro" id="IPR050815">
    <property type="entry name" value="TF_fung"/>
</dbReference>
<evidence type="ECO:0000313" key="9">
    <source>
        <dbReference type="Proteomes" id="UP000019478"/>
    </source>
</evidence>
<evidence type="ECO:0000256" key="4">
    <source>
        <dbReference type="ARBA" id="ARBA00023125"/>
    </source>
</evidence>
<feature type="domain" description="Zn(2)-C6 fungal-type" evidence="7">
    <location>
        <begin position="14"/>
        <end position="44"/>
    </location>
</feature>
<dbReference type="Pfam" id="PF04082">
    <property type="entry name" value="Fungal_trans"/>
    <property type="match status" value="1"/>
</dbReference>
<evidence type="ECO:0000259" key="7">
    <source>
        <dbReference type="PROSITE" id="PS50048"/>
    </source>
</evidence>
<dbReference type="InterPro" id="IPR001138">
    <property type="entry name" value="Zn2Cys6_DnaBD"/>
</dbReference>
<dbReference type="PANTHER" id="PTHR47338:SF20">
    <property type="entry name" value="ZN(II)2CYS6 TRANSCRIPTION FACTOR (EUROFUNG)"/>
    <property type="match status" value="1"/>
</dbReference>
<evidence type="ECO:0000256" key="6">
    <source>
        <dbReference type="ARBA" id="ARBA00023242"/>
    </source>
</evidence>
<dbReference type="Proteomes" id="UP000019478">
    <property type="component" value="Unassembled WGS sequence"/>
</dbReference>
<comment type="caution">
    <text evidence="8">The sequence shown here is derived from an EMBL/GenBank/DDBJ whole genome shotgun (WGS) entry which is preliminary data.</text>
</comment>
<dbReference type="OrthoDB" id="4145260at2759"/>
<keyword evidence="3" id="KW-0805">Transcription regulation</keyword>
<dbReference type="SUPFAM" id="SSF57701">
    <property type="entry name" value="Zn2/Cys6 DNA-binding domain"/>
    <property type="match status" value="1"/>
</dbReference>
<dbReference type="CDD" id="cd12148">
    <property type="entry name" value="fungal_TF_MHR"/>
    <property type="match status" value="1"/>
</dbReference>
<dbReference type="GeneID" id="19167893"/>
<dbReference type="InterPro" id="IPR036864">
    <property type="entry name" value="Zn2-C6_fun-type_DNA-bd_sf"/>
</dbReference>
<sequence>MADTVTVTNRARNVCHACMLRKKACDKILPTCGFCASHQRLCRYDLSQPKSRVHRASNPGRYFVPLRSPSPTLTPTRPSTLCVSPQSVDESLNQLAQHYTQLTKLTYDSIIDHYFRAFHKWLPALSPDSLRRDASRYREEGRLPPADFTVLLLTMLLNILPTLDPSLRPPRASQEILYTTTKSALSQAQASLCTSLRLVQAALLIALREYASLRPETAYISMMTCAGLARVMGIKIPSVSDSRLEAKERENLAWSIAMLERLILCEMDQRDLQPQTEYPGPDCRLPSDFNPTAGLESQPGSDLQALNQGTLPGLDAADAALFGRQAQSVFLLERLLFITRSTARNPEIKLAELTELDSKVRSFLEVLLNELDWWQTLVCVSTALCVRLLFLLHQSILDTLEYPKSESDHQNMGRSSSGLDMVCRWVLDVVKWQGEDKAMIMPICTFYNLRAATKRLQERNKHVVVELLSRVIDDLLGAQEAYHKTWVF</sequence>
<evidence type="ECO:0000256" key="5">
    <source>
        <dbReference type="ARBA" id="ARBA00023163"/>
    </source>
</evidence>
<dbReference type="CDD" id="cd00067">
    <property type="entry name" value="GAL4"/>
    <property type="match status" value="1"/>
</dbReference>
<dbReference type="PANTHER" id="PTHR47338">
    <property type="entry name" value="ZN(II)2CYS6 TRANSCRIPTION FACTOR (EUROFUNG)-RELATED"/>
    <property type="match status" value="1"/>
</dbReference>
<keyword evidence="9" id="KW-1185">Reference proteome</keyword>
<dbReference type="GO" id="GO:0006351">
    <property type="term" value="P:DNA-templated transcription"/>
    <property type="evidence" value="ECO:0007669"/>
    <property type="project" value="InterPro"/>
</dbReference>
<dbReference type="GO" id="GO:0003677">
    <property type="term" value="F:DNA binding"/>
    <property type="evidence" value="ECO:0007669"/>
    <property type="project" value="UniProtKB-KW"/>
</dbReference>
<proteinExistence type="predicted"/>
<protein>
    <recommendedName>
        <fullName evidence="7">Zn(2)-C6 fungal-type domain-containing protein</fullName>
    </recommendedName>
</protein>
<dbReference type="EMBL" id="AMGY01000003">
    <property type="protein sequence ID" value="EXJ86814.1"/>
    <property type="molecule type" value="Genomic_DNA"/>
</dbReference>
<gene>
    <name evidence="8" type="ORF">A1O3_03768</name>
</gene>
<evidence type="ECO:0000313" key="8">
    <source>
        <dbReference type="EMBL" id="EXJ86814.1"/>
    </source>
</evidence>
<keyword evidence="2" id="KW-0479">Metal-binding</keyword>
<evidence type="ECO:0000256" key="1">
    <source>
        <dbReference type="ARBA" id="ARBA00004123"/>
    </source>
</evidence>
<dbReference type="GO" id="GO:0008270">
    <property type="term" value="F:zinc ion binding"/>
    <property type="evidence" value="ECO:0007669"/>
    <property type="project" value="InterPro"/>
</dbReference>
<accession>W9YX05</accession>
<keyword evidence="5" id="KW-0804">Transcription</keyword>
<evidence type="ECO:0000256" key="2">
    <source>
        <dbReference type="ARBA" id="ARBA00022723"/>
    </source>
</evidence>
<dbReference type="InterPro" id="IPR007219">
    <property type="entry name" value="XnlR_reg_dom"/>
</dbReference>